<accession>A0A067LS15</accession>
<dbReference type="OrthoDB" id="3250044at2759"/>
<dbReference type="EMBL" id="KL198187">
    <property type="protein sequence ID" value="KDQ05789.1"/>
    <property type="molecule type" value="Genomic_DNA"/>
</dbReference>
<dbReference type="Proteomes" id="UP000027195">
    <property type="component" value="Unassembled WGS sequence"/>
</dbReference>
<dbReference type="STRING" id="930990.A0A067LS15"/>
<evidence type="ECO:0000313" key="2">
    <source>
        <dbReference type="Proteomes" id="UP000027195"/>
    </source>
</evidence>
<organism evidence="1 2">
    <name type="scientific">Botryobasidium botryosum (strain FD-172 SS1)</name>
    <dbReference type="NCBI Taxonomy" id="930990"/>
    <lineage>
        <taxon>Eukaryota</taxon>
        <taxon>Fungi</taxon>
        <taxon>Dikarya</taxon>
        <taxon>Basidiomycota</taxon>
        <taxon>Agaricomycotina</taxon>
        <taxon>Agaricomycetes</taxon>
        <taxon>Cantharellales</taxon>
        <taxon>Botryobasidiaceae</taxon>
        <taxon>Botryobasidium</taxon>
    </lineage>
</organism>
<dbReference type="InParanoid" id="A0A067LS15"/>
<dbReference type="HOGENOM" id="CLU_2236157_0_0_1"/>
<gene>
    <name evidence="1" type="ORF">BOTBODRAFT_295108</name>
</gene>
<sequence>MNFGDNKIIFTQPGMDKSFFFLDENGKICIPDLDTVTLLPESFASYTMRLETIPFAGEVAEHLDWPRSPIQYSMARTGAILNMMNDRTLGIFYFFYLAWDSNEHQ</sequence>
<evidence type="ECO:0000313" key="1">
    <source>
        <dbReference type="EMBL" id="KDQ05789.1"/>
    </source>
</evidence>
<reference evidence="2" key="1">
    <citation type="journal article" date="2014" name="Proc. Natl. Acad. Sci. U.S.A.">
        <title>Extensive sampling of basidiomycete genomes demonstrates inadequacy of the white-rot/brown-rot paradigm for wood decay fungi.</title>
        <authorList>
            <person name="Riley R."/>
            <person name="Salamov A.A."/>
            <person name="Brown D.W."/>
            <person name="Nagy L.G."/>
            <person name="Floudas D."/>
            <person name="Held B.W."/>
            <person name="Levasseur A."/>
            <person name="Lombard V."/>
            <person name="Morin E."/>
            <person name="Otillar R."/>
            <person name="Lindquist E.A."/>
            <person name="Sun H."/>
            <person name="LaButti K.M."/>
            <person name="Schmutz J."/>
            <person name="Jabbour D."/>
            <person name="Luo H."/>
            <person name="Baker S.E."/>
            <person name="Pisabarro A.G."/>
            <person name="Walton J.D."/>
            <person name="Blanchette R.A."/>
            <person name="Henrissat B."/>
            <person name="Martin F."/>
            <person name="Cullen D."/>
            <person name="Hibbett D.S."/>
            <person name="Grigoriev I.V."/>
        </authorList>
    </citation>
    <scope>NUCLEOTIDE SEQUENCE [LARGE SCALE GENOMIC DNA]</scope>
    <source>
        <strain evidence="2">FD-172 SS1</strain>
    </source>
</reference>
<name>A0A067LS15_BOTB1</name>
<protein>
    <submittedName>
        <fullName evidence="1">Uncharacterized protein</fullName>
    </submittedName>
</protein>
<keyword evidence="2" id="KW-1185">Reference proteome</keyword>
<dbReference type="AlphaFoldDB" id="A0A067LS15"/>
<proteinExistence type="predicted"/>